<sequence length="1009" mass="115758">MTVTPQCLNKFTSVLRHVGLTEMSDTEEWRYWWCREPSGKKKWKTDFLDLNCKGNQKSNRGWSPLHLAVYFGHTAVAKLLLEHDADVNIVNSVGDTPLHRAAYTGRHEAVTLLVQHKADIHVINAEGFSPKDVARNKDINQLLEAAENHENLQTHKEFLSSVRDGNLENIQGMLKSKKPPDVNKTDEFGNTALHIAAQSNQKEVAVLLLQSGVNVTAKNAKAQTAIDFAYNTPMKQLLSVTPVKDIPKLPHHWEGILLKKSRFLGFPGIMGSFGERGDASSGVKRKGMKYLDNATVLGRESEPSEFVIHYSDGTRHTFSFPPKELDPVVKQKLFNILKEHITFSTHYTSQGKQLDGTSQEIVSMRSVEDSFKTAEAHHNLLEKKINKMFEEATHVQTNSASSAGIVGMMEQIEDVMNLFKEMTLSLKQCLTQFKQQEEVSPYIYNICLYKMKTSSNFNTWMEIESKLNYNINTSHNCTMIPRKLILLPALNQLRQKQLEEEMEKSRVLQEALHALATEHHELERTIGGKKSPPRCYDTDDDEFYDCDGEESGEFDMDMKSVTNFDAMSYQSADSGNFPCNKSSNCDIPKNGRTKLPVPMFDRNDFSIWSILKQCIGKELSKITMPVVFNEPLSFLQRISEYLEYAKLLEQANLSDDPVERLTYVSAFAVSAISSNWERIGKPFNPLLGETYEFTRPDLGFKIISEQVSHHPPVSAFHAESPHFKIHGSIYPKLKFWGKSVEVNPKGVITLELLRHGETYTWSNINCCVHNVIVGTIWIEHYGPMEVINHKTKHKALLNFKQGGWFGRDLHKVEGFIYDSNKQKVKALYGSWVLDMYSVPADIYEQHMSETVNHQPCQHKDKMNGSNNEKDDVTTKHAVLHTYDLHIRDQQSVWKCRQRPSHSDQYFNFTYFAMSLNELTEDVAGKLAPTDSRYRPDIRLLEEGKIDAASEEKNRLEEKQRTSRKERKKKKEEWTPTWFKLGKDQYTGKDTWIFTGEYWDRNWQKSPDIF</sequence>
<evidence type="ECO:0000256" key="4">
    <source>
        <dbReference type="RuleBase" id="RU003845"/>
    </source>
</evidence>
<dbReference type="SUPFAM" id="SSF48403">
    <property type="entry name" value="Ankyrin repeat"/>
    <property type="match status" value="1"/>
</dbReference>
<feature type="coiled-coil region" evidence="5">
    <location>
        <begin position="490"/>
        <end position="518"/>
    </location>
</feature>
<dbReference type="SMART" id="SM00248">
    <property type="entry name" value="ANK"/>
    <property type="match status" value="3"/>
</dbReference>
<feature type="repeat" description="ANK" evidence="2">
    <location>
        <begin position="93"/>
        <end position="125"/>
    </location>
</feature>
<organism evidence="7 8">
    <name type="scientific">Mytilus coruscus</name>
    <name type="common">Sea mussel</name>
    <dbReference type="NCBI Taxonomy" id="42192"/>
    <lineage>
        <taxon>Eukaryota</taxon>
        <taxon>Metazoa</taxon>
        <taxon>Spiralia</taxon>
        <taxon>Lophotrochozoa</taxon>
        <taxon>Mollusca</taxon>
        <taxon>Bivalvia</taxon>
        <taxon>Autobranchia</taxon>
        <taxon>Pteriomorphia</taxon>
        <taxon>Mytilida</taxon>
        <taxon>Mytiloidea</taxon>
        <taxon>Mytilidae</taxon>
        <taxon>Mytilinae</taxon>
        <taxon>Mytilus</taxon>
    </lineage>
</organism>
<dbReference type="PROSITE" id="PS50088">
    <property type="entry name" value="ANK_REPEAT"/>
    <property type="match status" value="3"/>
</dbReference>
<accession>A0A6J8E3M7</accession>
<feature type="region of interest" description="Disordered" evidence="6">
    <location>
        <begin position="949"/>
        <end position="972"/>
    </location>
</feature>
<comment type="similarity">
    <text evidence="3">Belongs to the OSBP family.</text>
</comment>
<protein>
    <recommendedName>
        <fullName evidence="4">Oxysterol-binding protein</fullName>
    </recommendedName>
</protein>
<keyword evidence="8" id="KW-1185">Reference proteome</keyword>
<dbReference type="GO" id="GO:0097038">
    <property type="term" value="C:perinuclear endoplasmic reticulum"/>
    <property type="evidence" value="ECO:0007669"/>
    <property type="project" value="TreeGrafter"/>
</dbReference>
<dbReference type="Gene3D" id="3.30.70.3490">
    <property type="match status" value="1"/>
</dbReference>
<dbReference type="AlphaFoldDB" id="A0A6J8E3M7"/>
<feature type="repeat" description="ANK" evidence="2">
    <location>
        <begin position="60"/>
        <end position="92"/>
    </location>
</feature>
<dbReference type="GO" id="GO:0006869">
    <property type="term" value="P:lipid transport"/>
    <property type="evidence" value="ECO:0007669"/>
    <property type="project" value="UniProtKB-KW"/>
</dbReference>
<dbReference type="SUPFAM" id="SSF144000">
    <property type="entry name" value="Oxysterol-binding protein-like"/>
    <property type="match status" value="1"/>
</dbReference>
<dbReference type="EMBL" id="CACVKT020008353">
    <property type="protein sequence ID" value="CAC5414726.1"/>
    <property type="molecule type" value="Genomic_DNA"/>
</dbReference>
<dbReference type="GO" id="GO:0032934">
    <property type="term" value="F:sterol binding"/>
    <property type="evidence" value="ECO:0007669"/>
    <property type="project" value="TreeGrafter"/>
</dbReference>
<keyword evidence="5" id="KW-0175">Coiled coil</keyword>
<dbReference type="FunFam" id="3.30.70.3490:FF:000015">
    <property type="entry name" value="Oxysterol-binding protein"/>
    <property type="match status" value="1"/>
</dbReference>
<dbReference type="FunFam" id="2.40.160.120:FF:000005">
    <property type="entry name" value="Oxysterol-binding protein"/>
    <property type="match status" value="1"/>
</dbReference>
<dbReference type="InterPro" id="IPR018494">
    <property type="entry name" value="Oxysterol-bd_CS"/>
</dbReference>
<keyword evidence="2" id="KW-0040">ANK repeat</keyword>
<name>A0A6J8E3M7_MYTCO</name>
<proteinExistence type="inferred from homology"/>
<dbReference type="PROSITE" id="PS50297">
    <property type="entry name" value="ANK_REP_REGION"/>
    <property type="match status" value="3"/>
</dbReference>
<dbReference type="PANTHER" id="PTHR10972">
    <property type="entry name" value="OXYSTEROL-BINDING PROTEIN-RELATED"/>
    <property type="match status" value="1"/>
</dbReference>
<evidence type="ECO:0000256" key="3">
    <source>
        <dbReference type="RuleBase" id="RU003844"/>
    </source>
</evidence>
<dbReference type="Gene3D" id="1.25.40.20">
    <property type="entry name" value="Ankyrin repeat-containing domain"/>
    <property type="match status" value="2"/>
</dbReference>
<dbReference type="InterPro" id="IPR036770">
    <property type="entry name" value="Ankyrin_rpt-contain_sf"/>
</dbReference>
<keyword evidence="4" id="KW-0445">Lipid transport</keyword>
<evidence type="ECO:0000256" key="2">
    <source>
        <dbReference type="PROSITE-ProRule" id="PRU00023"/>
    </source>
</evidence>
<feature type="repeat" description="ANK" evidence="2">
    <location>
        <begin position="188"/>
        <end position="220"/>
    </location>
</feature>
<dbReference type="Proteomes" id="UP000507470">
    <property type="component" value="Unassembled WGS sequence"/>
</dbReference>
<dbReference type="OrthoDB" id="416222at2759"/>
<dbReference type="InterPro" id="IPR000648">
    <property type="entry name" value="Oxysterol-bd"/>
</dbReference>
<evidence type="ECO:0000256" key="5">
    <source>
        <dbReference type="SAM" id="Coils"/>
    </source>
</evidence>
<feature type="compositionally biased region" description="Basic and acidic residues" evidence="6">
    <location>
        <begin position="949"/>
        <end position="962"/>
    </location>
</feature>
<dbReference type="Pfam" id="PF01237">
    <property type="entry name" value="Oxysterol_BP"/>
    <property type="match status" value="1"/>
</dbReference>
<evidence type="ECO:0000313" key="7">
    <source>
        <dbReference type="EMBL" id="CAC5414726.1"/>
    </source>
</evidence>
<dbReference type="Gene3D" id="2.40.160.120">
    <property type="match status" value="1"/>
</dbReference>
<dbReference type="Pfam" id="PF12796">
    <property type="entry name" value="Ank_2"/>
    <property type="match status" value="2"/>
</dbReference>
<reference evidence="7 8" key="1">
    <citation type="submission" date="2020-06" db="EMBL/GenBank/DDBJ databases">
        <authorList>
            <person name="Li R."/>
            <person name="Bekaert M."/>
        </authorList>
    </citation>
    <scope>NUCLEOTIDE SEQUENCE [LARGE SCALE GENOMIC DNA]</scope>
    <source>
        <strain evidence="8">wild</strain>
    </source>
</reference>
<evidence type="ECO:0000256" key="1">
    <source>
        <dbReference type="ARBA" id="ARBA00023121"/>
    </source>
</evidence>
<dbReference type="GO" id="GO:0005829">
    <property type="term" value="C:cytosol"/>
    <property type="evidence" value="ECO:0007669"/>
    <property type="project" value="TreeGrafter"/>
</dbReference>
<dbReference type="PROSITE" id="PS01013">
    <property type="entry name" value="OSBP"/>
    <property type="match status" value="1"/>
</dbReference>
<keyword evidence="4" id="KW-0813">Transport</keyword>
<dbReference type="GO" id="GO:0005886">
    <property type="term" value="C:plasma membrane"/>
    <property type="evidence" value="ECO:0007669"/>
    <property type="project" value="TreeGrafter"/>
</dbReference>
<dbReference type="InterPro" id="IPR037239">
    <property type="entry name" value="OSBP_sf"/>
</dbReference>
<dbReference type="InterPro" id="IPR002110">
    <property type="entry name" value="Ankyrin_rpt"/>
</dbReference>
<keyword evidence="1" id="KW-0446">Lipid-binding</keyword>
<gene>
    <name evidence="7" type="ORF">MCOR_47476</name>
</gene>
<evidence type="ECO:0000256" key="6">
    <source>
        <dbReference type="SAM" id="MobiDB-lite"/>
    </source>
</evidence>
<dbReference type="PANTHER" id="PTHR10972:SF209">
    <property type="entry name" value="OXYSTEROL-BINDING PROTEIN"/>
    <property type="match status" value="1"/>
</dbReference>
<evidence type="ECO:0000313" key="8">
    <source>
        <dbReference type="Proteomes" id="UP000507470"/>
    </source>
</evidence>